<dbReference type="Gene3D" id="2.60.40.10">
    <property type="entry name" value="Immunoglobulins"/>
    <property type="match status" value="2"/>
</dbReference>
<dbReference type="InterPro" id="IPR006311">
    <property type="entry name" value="TAT_signal"/>
</dbReference>
<evidence type="ECO:0000313" key="3">
    <source>
        <dbReference type="EMBL" id="TNC31190.1"/>
    </source>
</evidence>
<proteinExistence type="predicted"/>
<accession>A0A5C4MIJ2</accession>
<dbReference type="InterPro" id="IPR032109">
    <property type="entry name" value="Big_3_5"/>
</dbReference>
<evidence type="ECO:0000256" key="1">
    <source>
        <dbReference type="SAM" id="SignalP"/>
    </source>
</evidence>
<dbReference type="PROSITE" id="PS51318">
    <property type="entry name" value="TAT"/>
    <property type="match status" value="1"/>
</dbReference>
<reference evidence="4 5" key="1">
    <citation type="submission" date="2019-05" db="EMBL/GenBank/DDBJ databases">
        <title>Mumia sp. nov., isolated from the intestinal contents of plateau pika (Ochotona curzoniae) in the Qinghai-Tibet plateau of China.</title>
        <authorList>
            <person name="Tian Z."/>
        </authorList>
    </citation>
    <scope>NUCLEOTIDE SEQUENCE [LARGE SCALE GENOMIC DNA]</scope>
    <source>
        <strain evidence="5">527</strain>
        <strain evidence="4">Z527</strain>
    </source>
</reference>
<protein>
    <recommendedName>
        <fullName evidence="2">Bacterial Ig-like domain-containing protein</fullName>
    </recommendedName>
</protein>
<dbReference type="Gene3D" id="2.60.40.3440">
    <property type="match status" value="1"/>
</dbReference>
<evidence type="ECO:0000313" key="5">
    <source>
        <dbReference type="Proteomes" id="UP000306740"/>
    </source>
</evidence>
<evidence type="ECO:0000313" key="4">
    <source>
        <dbReference type="EMBL" id="TNC44949.1"/>
    </source>
</evidence>
<dbReference type="Pfam" id="PF16640">
    <property type="entry name" value="Big_3_5"/>
    <property type="match status" value="1"/>
</dbReference>
<dbReference type="GO" id="GO:0005975">
    <property type="term" value="P:carbohydrate metabolic process"/>
    <property type="evidence" value="ECO:0007669"/>
    <property type="project" value="UniProtKB-ARBA"/>
</dbReference>
<feature type="chain" id="PRO_5035122686" description="Bacterial Ig-like domain-containing protein" evidence="1">
    <location>
        <begin position="36"/>
        <end position="478"/>
    </location>
</feature>
<keyword evidence="1" id="KW-0732">Signal</keyword>
<dbReference type="OrthoDB" id="7210788at2"/>
<organism evidence="4 5">
    <name type="scientific">Mumia zhuanghuii</name>
    <dbReference type="NCBI Taxonomy" id="2585211"/>
    <lineage>
        <taxon>Bacteria</taxon>
        <taxon>Bacillati</taxon>
        <taxon>Actinomycetota</taxon>
        <taxon>Actinomycetes</taxon>
        <taxon>Propionibacteriales</taxon>
        <taxon>Nocardioidaceae</taxon>
        <taxon>Mumia</taxon>
    </lineage>
</organism>
<dbReference type="Proteomes" id="UP000306740">
    <property type="component" value="Unassembled WGS sequence"/>
</dbReference>
<gene>
    <name evidence="4" type="ORF">FHE65_16120</name>
    <name evidence="3" type="ORF">FHE65_31380</name>
</gene>
<sequence>MSTSLPRRFRRLVAATAATALTAGTLALVATPAQADTTAASAVSESAAAASVTVSRTALPASGEHRITVRGTGFTPSLAIAARPPLAGKPAGSYVIFGKFAENWQPSLDAPADGRKVIDQKWAVSAADMATIGGPGRGAAELRPDGTFTTTLTISKAAADAVVLDGGRVGVYTYAGGGAKQGLYETYTPITFTETVDNDAPSAADVSVTTPFGTAATISLPGADADDDPLTFTTTAPERGTAAVDGSKVTYTPAAGFSGTDAFTYTATDDFGGSATGTVTVTVSKEPAVASTTTLSAPAKLTYGRTGTATATVKASKALSGSIQLLDGAKVIGTRPVGAGTASFALPKNLTVGTHRLSARFVSGNAPVVKSSSSAVRTLSIAKVTTKTAVKVTKKPTRKKAGKATVTVSGSPKAKGKVTLVIKGKGIKKTVRGTVKNGKVVVKLPKLKKKGTYKVTATFAATGTHKGSKKTVKVKVTK</sequence>
<evidence type="ECO:0000259" key="2">
    <source>
        <dbReference type="Pfam" id="PF16640"/>
    </source>
</evidence>
<dbReference type="EMBL" id="VDFR01000071">
    <property type="protein sequence ID" value="TNC44949.1"/>
    <property type="molecule type" value="Genomic_DNA"/>
</dbReference>
<dbReference type="Pfam" id="PF17963">
    <property type="entry name" value="Big_9"/>
    <property type="match status" value="1"/>
</dbReference>
<dbReference type="InterPro" id="IPR013783">
    <property type="entry name" value="Ig-like_fold"/>
</dbReference>
<dbReference type="RefSeq" id="WP_139086209.1">
    <property type="nucleotide sequence ID" value="NZ_VDFR01000071.1"/>
</dbReference>
<dbReference type="AlphaFoldDB" id="A0A5C4MIJ2"/>
<dbReference type="EMBL" id="VDFR01000206">
    <property type="protein sequence ID" value="TNC31190.1"/>
    <property type="molecule type" value="Genomic_DNA"/>
</dbReference>
<comment type="caution">
    <text evidence="4">The sequence shown here is derived from an EMBL/GenBank/DDBJ whole genome shotgun (WGS) entry which is preliminary data.</text>
</comment>
<feature type="domain" description="Bacterial Ig-like" evidence="2">
    <location>
        <begin position="296"/>
        <end position="377"/>
    </location>
</feature>
<name>A0A5C4MIJ2_9ACTN</name>
<feature type="signal peptide" evidence="1">
    <location>
        <begin position="1"/>
        <end position="35"/>
    </location>
</feature>